<dbReference type="GeneID" id="103971580"/>
<accession>A0A804L7R6</accession>
<dbReference type="Proteomes" id="UP000012960">
    <property type="component" value="Unplaced"/>
</dbReference>
<dbReference type="PANTHER" id="PTHR46554">
    <property type="entry name" value="MEDIATOR OF RNA POLYMERASE II TRANSCRIPTION SUBUNIT 26A-RELATED"/>
    <property type="match status" value="1"/>
</dbReference>
<dbReference type="OrthoDB" id="696629at2759"/>
<name>A0A804L7R6_MUSAM</name>
<evidence type="ECO:0000256" key="2">
    <source>
        <dbReference type="ARBA" id="ARBA00023242"/>
    </source>
</evidence>
<dbReference type="Gramene" id="Ma11_t14240.1">
    <property type="protein sequence ID" value="Ma11_p14240.1"/>
    <property type="gene ID" value="Ma11_g14240"/>
</dbReference>
<organism evidence="6 7">
    <name type="scientific">Musa acuminata subsp. malaccensis</name>
    <name type="common">Wild banana</name>
    <name type="synonym">Musa malaccensis</name>
    <dbReference type="NCBI Taxonomy" id="214687"/>
    <lineage>
        <taxon>Eukaryota</taxon>
        <taxon>Viridiplantae</taxon>
        <taxon>Streptophyta</taxon>
        <taxon>Embryophyta</taxon>
        <taxon>Tracheophyta</taxon>
        <taxon>Spermatophyta</taxon>
        <taxon>Magnoliopsida</taxon>
        <taxon>Liliopsida</taxon>
        <taxon>Zingiberales</taxon>
        <taxon>Musaceae</taxon>
        <taxon>Musa</taxon>
    </lineage>
</organism>
<dbReference type="AlphaFoldDB" id="A0A804L7R6"/>
<evidence type="ECO:0000256" key="1">
    <source>
        <dbReference type="ARBA" id="ARBA00004123"/>
    </source>
</evidence>
<dbReference type="InterPro" id="IPR035441">
    <property type="entry name" value="TFIIS/LEDGF_dom_sf"/>
</dbReference>
<feature type="compositionally biased region" description="Basic and acidic residues" evidence="4">
    <location>
        <begin position="252"/>
        <end position="268"/>
    </location>
</feature>
<dbReference type="InParanoid" id="A0A804L7R6"/>
<dbReference type="PANTHER" id="PTHR46554:SF2">
    <property type="entry name" value="TFIIS N-TERMINAL DOMAIN-CONTAINING PROTEIN"/>
    <property type="match status" value="1"/>
</dbReference>
<dbReference type="SMART" id="SM00509">
    <property type="entry name" value="TFS2N"/>
    <property type="match status" value="1"/>
</dbReference>
<protein>
    <recommendedName>
        <fullName evidence="5">TFIIS N-terminal domain-containing protein</fullName>
    </recommendedName>
</protein>
<evidence type="ECO:0000259" key="5">
    <source>
        <dbReference type="PROSITE" id="PS51319"/>
    </source>
</evidence>
<dbReference type="Pfam" id="PF08711">
    <property type="entry name" value="Med26"/>
    <property type="match status" value="1"/>
</dbReference>
<dbReference type="InterPro" id="IPR017923">
    <property type="entry name" value="TFIIS_N"/>
</dbReference>
<evidence type="ECO:0000256" key="3">
    <source>
        <dbReference type="PROSITE-ProRule" id="PRU00649"/>
    </source>
</evidence>
<feature type="region of interest" description="Disordered" evidence="4">
    <location>
        <begin position="337"/>
        <end position="370"/>
    </location>
</feature>
<feature type="region of interest" description="Disordered" evidence="4">
    <location>
        <begin position="230"/>
        <end position="281"/>
    </location>
</feature>
<keyword evidence="2 3" id="KW-0539">Nucleus</keyword>
<evidence type="ECO:0000256" key="4">
    <source>
        <dbReference type="SAM" id="MobiDB-lite"/>
    </source>
</evidence>
<keyword evidence="7" id="KW-1185">Reference proteome</keyword>
<dbReference type="SUPFAM" id="SSF47676">
    <property type="entry name" value="Conserved domain common to transcription factors TFIIS, elongin A, CRSP70"/>
    <property type="match status" value="1"/>
</dbReference>
<feature type="compositionally biased region" description="Basic and acidic residues" evidence="4">
    <location>
        <begin position="351"/>
        <end position="370"/>
    </location>
</feature>
<dbReference type="PROSITE" id="PS51319">
    <property type="entry name" value="TFIIS_N"/>
    <property type="match status" value="1"/>
</dbReference>
<comment type="subcellular location">
    <subcellularLocation>
        <location evidence="1 3">Nucleus</location>
    </subcellularLocation>
</comment>
<dbReference type="GO" id="GO:0005634">
    <property type="term" value="C:nucleus"/>
    <property type="evidence" value="ECO:0007669"/>
    <property type="project" value="UniProtKB-SubCell"/>
</dbReference>
<proteinExistence type="predicted"/>
<reference evidence="6" key="1">
    <citation type="submission" date="2021-05" db="UniProtKB">
        <authorList>
            <consortium name="EnsemblPlants"/>
        </authorList>
    </citation>
    <scope>IDENTIFICATION</scope>
    <source>
        <strain evidence="6">subsp. malaccensis</strain>
    </source>
</reference>
<evidence type="ECO:0000313" key="7">
    <source>
        <dbReference type="Proteomes" id="UP000012960"/>
    </source>
</evidence>
<dbReference type="Gene3D" id="1.20.930.10">
    <property type="entry name" value="Conserved domain common to transcription factors TFIIS, elongin A, CRSP70"/>
    <property type="match status" value="1"/>
</dbReference>
<dbReference type="CDD" id="cd00183">
    <property type="entry name" value="TFIIS_I"/>
    <property type="match status" value="1"/>
</dbReference>
<evidence type="ECO:0000313" key="6">
    <source>
        <dbReference type="EnsemblPlants" id="Ma11_p14240.1"/>
    </source>
</evidence>
<dbReference type="InterPro" id="IPR003617">
    <property type="entry name" value="TFIIS/CRSP70_N_sub"/>
</dbReference>
<feature type="domain" description="TFIIS N-terminal" evidence="5">
    <location>
        <begin position="137"/>
        <end position="213"/>
    </location>
</feature>
<dbReference type="EnsemblPlants" id="Ma11_t14240.1">
    <property type="protein sequence ID" value="Ma11_p14240.1"/>
    <property type="gene ID" value="Ma11_g14240"/>
</dbReference>
<sequence>MERKCRGYSDSLGYWRKYFRCCMTDIFDVIRNAFLVASTDNPDEFVNHRDEMVEMIHTWSQCSSCSALEAERVDPNRIGEDDDGSRRRPQEEIKVVGSVDDPGIGKQPEKGKRKVRFYNDEDEEPSDEPMEEDTEIGEVMRIKELVMKHKGEEADDILFELLRQLQTIKMSVNTIQVTGIARALRDLRKHKSKEIKQLFRALINDWKMIVEEEIRGTAPTARVVALDSEANPSHTNMDEEELFSAKSSPVDLSKKDDDGNVNHEEARRSRSNLTSKPNDAAEDAFSTVNPQAEGHRPQKVADAGTPKEVLVGSSCSVLTESDKLETVKRKLKEGYREAENAKRQRRIQIMEPHELPEPPPHRIEGQETGKRHYRGRYGRWYRWR</sequence>